<dbReference type="AlphaFoldDB" id="A0A4C1XXH7"/>
<dbReference type="EMBL" id="BGZK01000972">
    <property type="protein sequence ID" value="GBP66947.1"/>
    <property type="molecule type" value="Genomic_DNA"/>
</dbReference>
<sequence>MQTFTGIQLFRHRHRSPSVQSPGPPVYFSVLQLWRQLCHVCPRPYDMFRLTAPSARRARAWFLRLEHWRRLVKACGSYITQRPGRSRVRQDNARGTKSQQSTVNLISDLMNT</sequence>
<protein>
    <submittedName>
        <fullName evidence="2">Uncharacterized protein</fullName>
    </submittedName>
</protein>
<accession>A0A4C1XXH7</accession>
<evidence type="ECO:0000256" key="1">
    <source>
        <dbReference type="SAM" id="MobiDB-lite"/>
    </source>
</evidence>
<comment type="caution">
    <text evidence="2">The sequence shown here is derived from an EMBL/GenBank/DDBJ whole genome shotgun (WGS) entry which is preliminary data.</text>
</comment>
<name>A0A4C1XXH7_EUMVA</name>
<dbReference type="Proteomes" id="UP000299102">
    <property type="component" value="Unassembled WGS sequence"/>
</dbReference>
<proteinExistence type="predicted"/>
<feature type="region of interest" description="Disordered" evidence="1">
    <location>
        <begin position="83"/>
        <end position="104"/>
    </location>
</feature>
<feature type="compositionally biased region" description="Polar residues" evidence="1">
    <location>
        <begin position="95"/>
        <end position="104"/>
    </location>
</feature>
<gene>
    <name evidence="2" type="ORF">EVAR_40539_1</name>
</gene>
<reference evidence="2 3" key="1">
    <citation type="journal article" date="2019" name="Commun. Biol.">
        <title>The bagworm genome reveals a unique fibroin gene that provides high tensile strength.</title>
        <authorList>
            <person name="Kono N."/>
            <person name="Nakamura H."/>
            <person name="Ohtoshi R."/>
            <person name="Tomita M."/>
            <person name="Numata K."/>
            <person name="Arakawa K."/>
        </authorList>
    </citation>
    <scope>NUCLEOTIDE SEQUENCE [LARGE SCALE GENOMIC DNA]</scope>
</reference>
<evidence type="ECO:0000313" key="3">
    <source>
        <dbReference type="Proteomes" id="UP000299102"/>
    </source>
</evidence>
<keyword evidence="3" id="KW-1185">Reference proteome</keyword>
<organism evidence="2 3">
    <name type="scientific">Eumeta variegata</name>
    <name type="common">Bagworm moth</name>
    <name type="synonym">Eumeta japonica</name>
    <dbReference type="NCBI Taxonomy" id="151549"/>
    <lineage>
        <taxon>Eukaryota</taxon>
        <taxon>Metazoa</taxon>
        <taxon>Ecdysozoa</taxon>
        <taxon>Arthropoda</taxon>
        <taxon>Hexapoda</taxon>
        <taxon>Insecta</taxon>
        <taxon>Pterygota</taxon>
        <taxon>Neoptera</taxon>
        <taxon>Endopterygota</taxon>
        <taxon>Lepidoptera</taxon>
        <taxon>Glossata</taxon>
        <taxon>Ditrysia</taxon>
        <taxon>Tineoidea</taxon>
        <taxon>Psychidae</taxon>
        <taxon>Oiketicinae</taxon>
        <taxon>Eumeta</taxon>
    </lineage>
</organism>
<evidence type="ECO:0000313" key="2">
    <source>
        <dbReference type="EMBL" id="GBP66947.1"/>
    </source>
</evidence>